<comment type="catalytic activity">
    <reaction evidence="10 11">
        <text>D-alanyl-D-alanine + UDP-N-acetyl-alpha-D-muramoyl-L-alanyl-gamma-D-glutamyl-meso-2,6-diaminopimelate + ATP = UDP-N-acetyl-alpha-D-muramoyl-L-alanyl-gamma-D-glutamyl-meso-2,6-diaminopimeloyl-D-alanyl-D-alanine + ADP + phosphate + H(+)</text>
        <dbReference type="Rhea" id="RHEA:28374"/>
        <dbReference type="ChEBI" id="CHEBI:15378"/>
        <dbReference type="ChEBI" id="CHEBI:30616"/>
        <dbReference type="ChEBI" id="CHEBI:43474"/>
        <dbReference type="ChEBI" id="CHEBI:57822"/>
        <dbReference type="ChEBI" id="CHEBI:61386"/>
        <dbReference type="ChEBI" id="CHEBI:83905"/>
        <dbReference type="ChEBI" id="CHEBI:456216"/>
        <dbReference type="EC" id="6.3.2.10"/>
    </reaction>
</comment>
<evidence type="ECO:0000256" key="6">
    <source>
        <dbReference type="ARBA" id="ARBA00022960"/>
    </source>
</evidence>
<evidence type="ECO:0000256" key="2">
    <source>
        <dbReference type="ARBA" id="ARBA00022598"/>
    </source>
</evidence>
<dbReference type="SUPFAM" id="SSF63418">
    <property type="entry name" value="MurE/MurF N-terminal domain"/>
    <property type="match status" value="1"/>
</dbReference>
<evidence type="ECO:0000256" key="1">
    <source>
        <dbReference type="ARBA" id="ARBA00022490"/>
    </source>
</evidence>
<dbReference type="Pfam" id="PF01225">
    <property type="entry name" value="Mur_ligase"/>
    <property type="match status" value="1"/>
</dbReference>
<dbReference type="NCBIfam" id="TIGR01143">
    <property type="entry name" value="murF"/>
    <property type="match status" value="1"/>
</dbReference>
<dbReference type="GO" id="GO:0009252">
    <property type="term" value="P:peptidoglycan biosynthetic process"/>
    <property type="evidence" value="ECO:0007669"/>
    <property type="project" value="UniProtKB-UniRule"/>
</dbReference>
<dbReference type="GO" id="GO:0008360">
    <property type="term" value="P:regulation of cell shape"/>
    <property type="evidence" value="ECO:0007669"/>
    <property type="project" value="UniProtKB-KW"/>
</dbReference>
<keyword evidence="2 10" id="KW-0436">Ligase</keyword>
<evidence type="ECO:0000256" key="7">
    <source>
        <dbReference type="ARBA" id="ARBA00022984"/>
    </source>
</evidence>
<dbReference type="KEGG" id="blen:NCTC4824_00733"/>
<keyword evidence="1 10" id="KW-0963">Cytoplasm</keyword>
<evidence type="ECO:0000313" key="15">
    <source>
        <dbReference type="EMBL" id="SQI53243.1"/>
    </source>
</evidence>
<dbReference type="EMBL" id="LS483476">
    <property type="protein sequence ID" value="SQI53243.1"/>
    <property type="molecule type" value="Genomic_DNA"/>
</dbReference>
<comment type="similarity">
    <text evidence="10">Belongs to the MurCDEF family. MurF subfamily.</text>
</comment>
<keyword evidence="9 10" id="KW-0961">Cell wall biogenesis/degradation</keyword>
<keyword evidence="5 10" id="KW-0067">ATP-binding</keyword>
<protein>
    <recommendedName>
        <fullName evidence="10 11">UDP-N-acetylmuramoyl-tripeptide--D-alanyl-D-alanine ligase</fullName>
        <ecNumber evidence="10 11">6.3.2.10</ecNumber>
    </recommendedName>
    <alternativeName>
        <fullName evidence="10">D-alanyl-D-alanine-adding enzyme</fullName>
    </alternativeName>
</protein>
<dbReference type="InterPro" id="IPR005863">
    <property type="entry name" value="UDP-N-AcMur_synth"/>
</dbReference>
<reference evidence="15 16" key="1">
    <citation type="submission" date="2018-06" db="EMBL/GenBank/DDBJ databases">
        <authorList>
            <consortium name="Pathogen Informatics"/>
            <person name="Doyle S."/>
        </authorList>
    </citation>
    <scope>NUCLEOTIDE SEQUENCE [LARGE SCALE GENOMIC DNA]</scope>
    <source>
        <strain evidence="15 16">NCTC4824</strain>
    </source>
</reference>
<evidence type="ECO:0000256" key="11">
    <source>
        <dbReference type="RuleBase" id="RU004136"/>
    </source>
</evidence>
<evidence type="ECO:0000256" key="10">
    <source>
        <dbReference type="HAMAP-Rule" id="MF_02019"/>
    </source>
</evidence>
<evidence type="ECO:0000259" key="12">
    <source>
        <dbReference type="Pfam" id="PF01225"/>
    </source>
</evidence>
<dbReference type="Gene3D" id="3.40.1190.10">
    <property type="entry name" value="Mur-like, catalytic domain"/>
    <property type="match status" value="1"/>
</dbReference>
<keyword evidence="3 10" id="KW-0132">Cell division</keyword>
<dbReference type="InterPro" id="IPR013221">
    <property type="entry name" value="Mur_ligase_cen"/>
</dbReference>
<keyword evidence="7 10" id="KW-0573">Peptidoglycan synthesis</keyword>
<evidence type="ECO:0000256" key="4">
    <source>
        <dbReference type="ARBA" id="ARBA00022741"/>
    </source>
</evidence>
<keyword evidence="6 10" id="KW-0133">Cell shape</keyword>
<gene>
    <name evidence="10 15" type="primary">murF</name>
    <name evidence="15" type="ORF">NCTC4824_00733</name>
</gene>
<dbReference type="GO" id="GO:0071555">
    <property type="term" value="P:cell wall organization"/>
    <property type="evidence" value="ECO:0007669"/>
    <property type="project" value="UniProtKB-KW"/>
</dbReference>
<name>A0A2X4VQJ9_LEDLE</name>
<dbReference type="InterPro" id="IPR051046">
    <property type="entry name" value="MurCDEF_CellWall_CoF430Synth"/>
</dbReference>
<dbReference type="Pfam" id="PF02875">
    <property type="entry name" value="Mur_ligase_C"/>
    <property type="match status" value="1"/>
</dbReference>
<dbReference type="Gene3D" id="3.40.1390.10">
    <property type="entry name" value="MurE/MurF, N-terminal domain"/>
    <property type="match status" value="1"/>
</dbReference>
<feature type="binding site" evidence="10">
    <location>
        <begin position="113"/>
        <end position="119"/>
    </location>
    <ligand>
        <name>ATP</name>
        <dbReference type="ChEBI" id="CHEBI:30616"/>
    </ligand>
</feature>
<dbReference type="GO" id="GO:0005524">
    <property type="term" value="F:ATP binding"/>
    <property type="evidence" value="ECO:0007669"/>
    <property type="project" value="UniProtKB-UniRule"/>
</dbReference>
<evidence type="ECO:0000256" key="5">
    <source>
        <dbReference type="ARBA" id="ARBA00022840"/>
    </source>
</evidence>
<keyword evidence="16" id="KW-1185">Reference proteome</keyword>
<dbReference type="SUPFAM" id="SSF53623">
    <property type="entry name" value="MurD-like peptide ligases, catalytic domain"/>
    <property type="match status" value="1"/>
</dbReference>
<dbReference type="GO" id="GO:0008766">
    <property type="term" value="F:UDP-N-acetylmuramoylalanyl-D-glutamyl-2,6-diaminopimelate-D-alanyl-D-alanine ligase activity"/>
    <property type="evidence" value="ECO:0007669"/>
    <property type="project" value="RHEA"/>
</dbReference>
<dbReference type="SUPFAM" id="SSF53244">
    <property type="entry name" value="MurD-like peptide ligases, peptide-binding domain"/>
    <property type="match status" value="1"/>
</dbReference>
<dbReference type="InterPro" id="IPR000713">
    <property type="entry name" value="Mur_ligase_N"/>
</dbReference>
<evidence type="ECO:0000259" key="13">
    <source>
        <dbReference type="Pfam" id="PF02875"/>
    </source>
</evidence>
<dbReference type="Proteomes" id="UP000249134">
    <property type="component" value="Chromosome 1"/>
</dbReference>
<dbReference type="HAMAP" id="MF_02019">
    <property type="entry name" value="MurF"/>
    <property type="match status" value="1"/>
</dbReference>
<organism evidence="15 16">
    <name type="scientific">Lederbergia lenta</name>
    <name type="common">Bacillus lentus</name>
    <dbReference type="NCBI Taxonomy" id="1467"/>
    <lineage>
        <taxon>Bacteria</taxon>
        <taxon>Bacillati</taxon>
        <taxon>Bacillota</taxon>
        <taxon>Bacilli</taxon>
        <taxon>Bacillales</taxon>
        <taxon>Bacillaceae</taxon>
        <taxon>Lederbergia</taxon>
    </lineage>
</organism>
<proteinExistence type="inferred from homology"/>
<feature type="domain" description="Mur ligase C-terminal" evidence="13">
    <location>
        <begin position="319"/>
        <end position="445"/>
    </location>
</feature>
<sequence>MIERMIMQLASMMKVENDVSTFQNIRIKGVSIDTRKISPGNLFIPFKGEQTDGHQYVETAIQNGAAAVLWQKDVPNPPEDMPVLIVEDTLLALQELAQSYRNDLTAKIIAITGSNGKTTTKDIGAAVFSETFKVHKTEGNFNNHIGLPLTVLTMDEATEIGILEMGMSGKGEIALLTKLARPDVAIITNIGEAHMQDLGSREAIANAKLEIVEGLPKGGLLIYPGNEPLLVKRVSGIKQIRTCTFGATCENDLYPEDIEMNEFGSRFLVRGMAEEPLNLPIPGKHNIFNSLAIMLAAKEFSMEEDAVRRGLEAVKLSNMRMEWRDGLNGTRILNDAYNSSPTATRAVISMVEHMDAGREKILVLGDMLELGENEIVYHEQVGEEINPDKIKYVFTYGKLGKYIGEGAKKHFSESRIFHFTDKEKLADAIKEKSNGSEIILVKASRGMRLEETVDALTVSEQIQ</sequence>
<dbReference type="STRING" id="1348624.GCA_001591545_04064"/>
<evidence type="ECO:0000256" key="8">
    <source>
        <dbReference type="ARBA" id="ARBA00023306"/>
    </source>
</evidence>
<feature type="domain" description="Mur ligase N-terminal catalytic" evidence="12">
    <location>
        <begin position="27"/>
        <end position="101"/>
    </location>
</feature>
<dbReference type="InterPro" id="IPR035911">
    <property type="entry name" value="MurE/MurF_N"/>
</dbReference>
<dbReference type="Gene3D" id="3.90.190.20">
    <property type="entry name" value="Mur ligase, C-terminal domain"/>
    <property type="match status" value="1"/>
</dbReference>
<dbReference type="AlphaFoldDB" id="A0A2X4VQJ9"/>
<dbReference type="UniPathway" id="UPA00219"/>
<comment type="function">
    <text evidence="10 11">Involved in cell wall formation. Catalyzes the final step in the synthesis of UDP-N-acetylmuramoyl-pentapeptide, the precursor of murein.</text>
</comment>
<dbReference type="Pfam" id="PF08245">
    <property type="entry name" value="Mur_ligase_M"/>
    <property type="match status" value="1"/>
</dbReference>
<dbReference type="InterPro" id="IPR036615">
    <property type="entry name" value="Mur_ligase_C_dom_sf"/>
</dbReference>
<accession>A0A2X4VQJ9</accession>
<dbReference type="InterPro" id="IPR004101">
    <property type="entry name" value="Mur_ligase_C"/>
</dbReference>
<dbReference type="RefSeq" id="WP_066146728.1">
    <property type="nucleotide sequence ID" value="NZ_CBCSGM010000002.1"/>
</dbReference>
<dbReference type="InterPro" id="IPR036565">
    <property type="entry name" value="Mur-like_cat_sf"/>
</dbReference>
<evidence type="ECO:0000313" key="16">
    <source>
        <dbReference type="Proteomes" id="UP000249134"/>
    </source>
</evidence>
<keyword evidence="8 10" id="KW-0131">Cell cycle</keyword>
<comment type="subcellular location">
    <subcellularLocation>
        <location evidence="10 11">Cytoplasm</location>
    </subcellularLocation>
</comment>
<feature type="domain" description="Mur ligase central" evidence="14">
    <location>
        <begin position="111"/>
        <end position="296"/>
    </location>
</feature>
<evidence type="ECO:0000256" key="9">
    <source>
        <dbReference type="ARBA" id="ARBA00023316"/>
    </source>
</evidence>
<comment type="pathway">
    <text evidence="10 11">Cell wall biogenesis; peptidoglycan biosynthesis.</text>
</comment>
<evidence type="ECO:0000256" key="3">
    <source>
        <dbReference type="ARBA" id="ARBA00022618"/>
    </source>
</evidence>
<dbReference type="GO" id="GO:0051301">
    <property type="term" value="P:cell division"/>
    <property type="evidence" value="ECO:0007669"/>
    <property type="project" value="UniProtKB-KW"/>
</dbReference>
<dbReference type="EC" id="6.3.2.10" evidence="10 11"/>
<dbReference type="PANTHER" id="PTHR43024:SF1">
    <property type="entry name" value="UDP-N-ACETYLMURAMOYL-TRIPEPTIDE--D-ALANYL-D-ALANINE LIGASE"/>
    <property type="match status" value="1"/>
</dbReference>
<evidence type="ECO:0000259" key="14">
    <source>
        <dbReference type="Pfam" id="PF08245"/>
    </source>
</evidence>
<dbReference type="PANTHER" id="PTHR43024">
    <property type="entry name" value="UDP-N-ACETYLMURAMOYL-TRIPEPTIDE--D-ALANYL-D-ALANINE LIGASE"/>
    <property type="match status" value="1"/>
</dbReference>
<dbReference type="GO" id="GO:0005737">
    <property type="term" value="C:cytoplasm"/>
    <property type="evidence" value="ECO:0007669"/>
    <property type="project" value="UniProtKB-SubCell"/>
</dbReference>
<dbReference type="GO" id="GO:0047480">
    <property type="term" value="F:UDP-N-acetylmuramoyl-tripeptide-D-alanyl-D-alanine ligase activity"/>
    <property type="evidence" value="ECO:0007669"/>
    <property type="project" value="UniProtKB-UniRule"/>
</dbReference>
<keyword evidence="4 10" id="KW-0547">Nucleotide-binding</keyword>